<evidence type="ECO:0000256" key="4">
    <source>
        <dbReference type="ARBA" id="ARBA00022729"/>
    </source>
</evidence>
<dbReference type="AlphaFoldDB" id="A0A345C481"/>
<dbReference type="PROSITE" id="PS51257">
    <property type="entry name" value="PROKAR_LIPOPROTEIN"/>
    <property type="match status" value="1"/>
</dbReference>
<dbReference type="KEGG" id="rue:DT065_14615"/>
<dbReference type="CDD" id="cd01146">
    <property type="entry name" value="FhuD"/>
    <property type="match status" value="1"/>
</dbReference>
<keyword evidence="4" id="KW-0732">Signal</keyword>
<dbReference type="InterPro" id="IPR051313">
    <property type="entry name" value="Bact_iron-sidero_bind"/>
</dbReference>
<evidence type="ECO:0000256" key="5">
    <source>
        <dbReference type="SAM" id="MobiDB-lite"/>
    </source>
</evidence>
<dbReference type="GO" id="GO:0005886">
    <property type="term" value="C:plasma membrane"/>
    <property type="evidence" value="ECO:0007669"/>
    <property type="project" value="UniProtKB-SubCell"/>
</dbReference>
<feature type="compositionally biased region" description="Acidic residues" evidence="5">
    <location>
        <begin position="30"/>
        <end position="44"/>
    </location>
</feature>
<dbReference type="Proteomes" id="UP000252100">
    <property type="component" value="Chromosome"/>
</dbReference>
<proteinExistence type="inferred from homology"/>
<evidence type="ECO:0000259" key="6">
    <source>
        <dbReference type="PROSITE" id="PS50983"/>
    </source>
</evidence>
<dbReference type="PROSITE" id="PS50983">
    <property type="entry name" value="FE_B12_PBP"/>
    <property type="match status" value="1"/>
</dbReference>
<dbReference type="GO" id="GO:0030288">
    <property type="term" value="C:outer membrane-bounded periplasmic space"/>
    <property type="evidence" value="ECO:0007669"/>
    <property type="project" value="TreeGrafter"/>
</dbReference>
<feature type="domain" description="Fe/B12 periplasmic-binding" evidence="6">
    <location>
        <begin position="66"/>
        <end position="337"/>
    </location>
</feature>
<name>A0A345C481_9BACI</name>
<reference evidence="7 8" key="1">
    <citation type="journal article" date="2018" name="J. Microbiol.">
        <title>Salicibibacter kimchii gen. nov., sp. nov., a moderately halophilic and alkalitolerant bacterium in the family Bacillaceae, isolated from kimchi.</title>
        <authorList>
            <person name="Jang J.Y."/>
            <person name="Oh Y.J."/>
            <person name="Lim S.K."/>
            <person name="Park H.K."/>
            <person name="Lee C."/>
            <person name="Kim J.Y."/>
            <person name="Lee M.A."/>
            <person name="Choi H.J."/>
        </authorList>
    </citation>
    <scope>NUCLEOTIDE SEQUENCE [LARGE SCALE GENOMIC DNA]</scope>
    <source>
        <strain evidence="7 8">NKC1-1</strain>
    </source>
</reference>
<evidence type="ECO:0000256" key="1">
    <source>
        <dbReference type="ARBA" id="ARBA00004193"/>
    </source>
</evidence>
<sequence>MVVHKINNHAFLFLGMFTLIMLVSGCGNEEVGEQENSDNNESGEENNVTEVEHALGTAEIEGEPERVVTLYQGATDTAVALDVNPVGAVEPWVEQPMYEYLREDLEDVEIVGDEIQPNLEEIAALEPDLIVGTLLRHEEVYDQLNEIAPTVIEKDLNNFKNTLEVMGEATGQNDAAEQLLQEWDKRVADFQYQVEDELGEDWPMSASVINIRSDEVRMYTGGFPGRIIDEVGFEYTDVQQEAIADEEDILAFTNRESIPEMDAEIFFTFTQSNQGEDESEVEETMENWTNHPLWDELEAVENGEVHMVDEVKWNLGGGYIAAHHMLDDLYEVFDLEPEETGEG</sequence>
<dbReference type="GO" id="GO:1901678">
    <property type="term" value="P:iron coordination entity transport"/>
    <property type="evidence" value="ECO:0007669"/>
    <property type="project" value="UniProtKB-ARBA"/>
</dbReference>
<dbReference type="OrthoDB" id="9793175at2"/>
<evidence type="ECO:0000256" key="3">
    <source>
        <dbReference type="ARBA" id="ARBA00022448"/>
    </source>
</evidence>
<accession>A0A345C481</accession>
<dbReference type="Pfam" id="PF01497">
    <property type="entry name" value="Peripla_BP_2"/>
    <property type="match status" value="1"/>
</dbReference>
<dbReference type="InterPro" id="IPR002491">
    <property type="entry name" value="ABC_transptr_periplasmic_BD"/>
</dbReference>
<comment type="subcellular location">
    <subcellularLocation>
        <location evidence="1">Cell membrane</location>
        <topology evidence="1">Lipid-anchor</topology>
    </subcellularLocation>
</comment>
<dbReference type="SUPFAM" id="SSF53807">
    <property type="entry name" value="Helical backbone' metal receptor"/>
    <property type="match status" value="1"/>
</dbReference>
<dbReference type="EMBL" id="CP031092">
    <property type="protein sequence ID" value="AXF58012.1"/>
    <property type="molecule type" value="Genomic_DNA"/>
</dbReference>
<evidence type="ECO:0000313" key="7">
    <source>
        <dbReference type="EMBL" id="AXF58012.1"/>
    </source>
</evidence>
<dbReference type="PANTHER" id="PTHR30532">
    <property type="entry name" value="IRON III DICITRATE-BINDING PERIPLASMIC PROTEIN"/>
    <property type="match status" value="1"/>
</dbReference>
<organism evidence="7 8">
    <name type="scientific">Salicibibacter kimchii</name>
    <dbReference type="NCBI Taxonomy" id="2099786"/>
    <lineage>
        <taxon>Bacteria</taxon>
        <taxon>Bacillati</taxon>
        <taxon>Bacillota</taxon>
        <taxon>Bacilli</taxon>
        <taxon>Bacillales</taxon>
        <taxon>Bacillaceae</taxon>
        <taxon>Salicibibacter</taxon>
    </lineage>
</organism>
<keyword evidence="8" id="KW-1185">Reference proteome</keyword>
<evidence type="ECO:0000256" key="2">
    <source>
        <dbReference type="ARBA" id="ARBA00008814"/>
    </source>
</evidence>
<evidence type="ECO:0000313" key="8">
    <source>
        <dbReference type="Proteomes" id="UP000252100"/>
    </source>
</evidence>
<feature type="region of interest" description="Disordered" evidence="5">
    <location>
        <begin position="30"/>
        <end position="49"/>
    </location>
</feature>
<gene>
    <name evidence="7" type="ORF">DT065_14615</name>
</gene>
<comment type="similarity">
    <text evidence="2">Belongs to the bacterial solute-binding protein 8 family.</text>
</comment>
<protein>
    <submittedName>
        <fullName evidence="7">Iron-siderophore ABC transporter substrate-binding protein</fullName>
    </submittedName>
</protein>
<dbReference type="Gene3D" id="3.40.50.1980">
    <property type="entry name" value="Nitrogenase molybdenum iron protein domain"/>
    <property type="match status" value="2"/>
</dbReference>
<dbReference type="PANTHER" id="PTHR30532:SF21">
    <property type="entry name" value="SIDEROPHORE-BINDING LIPOPROTEIN YFIY-RELATED"/>
    <property type="match status" value="1"/>
</dbReference>
<keyword evidence="3" id="KW-0813">Transport</keyword>